<dbReference type="AlphaFoldDB" id="A0A418WGQ5"/>
<name>A0A418WGQ5_9PROT</name>
<keyword evidence="2" id="KW-1185">Reference proteome</keyword>
<gene>
    <name evidence="1" type="ORF">D3874_21380</name>
</gene>
<protein>
    <submittedName>
        <fullName evidence="1">DUF1302 family protein</fullName>
    </submittedName>
</protein>
<accession>A0A418WGQ5</accession>
<dbReference type="Proteomes" id="UP000284605">
    <property type="component" value="Unassembled WGS sequence"/>
</dbReference>
<evidence type="ECO:0000313" key="2">
    <source>
        <dbReference type="Proteomes" id="UP000284605"/>
    </source>
</evidence>
<organism evidence="1 2">
    <name type="scientific">Oleomonas cavernae</name>
    <dbReference type="NCBI Taxonomy" id="2320859"/>
    <lineage>
        <taxon>Bacteria</taxon>
        <taxon>Pseudomonadati</taxon>
        <taxon>Pseudomonadota</taxon>
        <taxon>Alphaproteobacteria</taxon>
        <taxon>Acetobacterales</taxon>
        <taxon>Acetobacteraceae</taxon>
        <taxon>Oleomonas</taxon>
    </lineage>
</organism>
<comment type="caution">
    <text evidence="1">The sequence shown here is derived from an EMBL/GenBank/DDBJ whole genome shotgun (WGS) entry which is preliminary data.</text>
</comment>
<proteinExistence type="predicted"/>
<dbReference type="InterPro" id="IPR010727">
    <property type="entry name" value="DUF1302"/>
</dbReference>
<dbReference type="OrthoDB" id="8522166at2"/>
<dbReference type="EMBL" id="QYUK01000011">
    <property type="protein sequence ID" value="RJF89207.1"/>
    <property type="molecule type" value="Genomic_DNA"/>
</dbReference>
<evidence type="ECO:0000313" key="1">
    <source>
        <dbReference type="EMBL" id="RJF89207.1"/>
    </source>
</evidence>
<dbReference type="Pfam" id="PF06980">
    <property type="entry name" value="DUF1302"/>
    <property type="match status" value="1"/>
</dbReference>
<reference evidence="1 2" key="1">
    <citation type="submission" date="2018-09" db="EMBL/GenBank/DDBJ databases">
        <authorList>
            <person name="Zhu H."/>
        </authorList>
    </citation>
    <scope>NUCLEOTIDE SEQUENCE [LARGE SCALE GENOMIC DNA]</scope>
    <source>
        <strain evidence="1 2">K1W22B-8</strain>
    </source>
</reference>
<sequence>MTIPNIGNAAKIAGPNGQPFDDRYLANYSVLGDERHDVWQASLRFTKIFGGSDFLTRVTGATQVLGLVEFGGIYADLNRETAYLSSGQYGFSGYYTPVVKILGIELFPAREFPDLGKPFVADYKLPTRWSGGVQGLFVFEYPDLVDGVRISPYVAFASGLFGTTPAPLPGFTKGMNAIVLGTRAEFSQSLTVSLSYFKSFGAGGGPGGSRNPLIDRDFVGATVTYQF</sequence>